<reference evidence="2 3" key="1">
    <citation type="submission" date="2019-01" db="EMBL/GenBank/DDBJ databases">
        <title>A draft genome assembly of the solar-powered sea slug Elysia chlorotica.</title>
        <authorList>
            <person name="Cai H."/>
            <person name="Li Q."/>
            <person name="Fang X."/>
            <person name="Li J."/>
            <person name="Curtis N.E."/>
            <person name="Altenburger A."/>
            <person name="Shibata T."/>
            <person name="Feng M."/>
            <person name="Maeda T."/>
            <person name="Schwartz J.A."/>
            <person name="Shigenobu S."/>
            <person name="Lundholm N."/>
            <person name="Nishiyama T."/>
            <person name="Yang H."/>
            <person name="Hasebe M."/>
            <person name="Li S."/>
            <person name="Pierce S.K."/>
            <person name="Wang J."/>
        </authorList>
    </citation>
    <scope>NUCLEOTIDE SEQUENCE [LARGE SCALE GENOMIC DNA]</scope>
    <source>
        <strain evidence="2">EC2010</strain>
        <tissue evidence="2">Whole organism of an adult</tissue>
    </source>
</reference>
<gene>
    <name evidence="2" type="ORF">EGW08_012631</name>
</gene>
<evidence type="ECO:0000256" key="1">
    <source>
        <dbReference type="SAM" id="MobiDB-lite"/>
    </source>
</evidence>
<protein>
    <submittedName>
        <fullName evidence="2">Uncharacterized protein</fullName>
    </submittedName>
</protein>
<keyword evidence="3" id="KW-1185">Reference proteome</keyword>
<evidence type="ECO:0000313" key="3">
    <source>
        <dbReference type="Proteomes" id="UP000271974"/>
    </source>
</evidence>
<dbReference type="AlphaFoldDB" id="A0A433TDI0"/>
<feature type="region of interest" description="Disordered" evidence="1">
    <location>
        <begin position="93"/>
        <end position="143"/>
    </location>
</feature>
<feature type="region of interest" description="Disordered" evidence="1">
    <location>
        <begin position="232"/>
        <end position="251"/>
    </location>
</feature>
<sequence length="366" mass="39977">MEGCNNFYANKASLRQHILVKHCSLSNKGGANGSQIMSSWLSLLASGEDSYNEEATHQPAMAASQDTLLATDFLTGGVVDPTFLNPSAESVVPVDASSTTGSSSTGAVSVSPVMPQSTQPQPPQLQQQQQQQQPQPQPQPQHKQILLQGLQLMDEQEFLQQQERMSHVAVERGKKSQIMLENSQGSARTDPRSNDIMSQRALRRWQKQKEEEAAKLRVKLDEQTRPQPPIAMVASRIPPSSSPSMSASGDYKSPVSNNVSLGARGQQYFVVSKSGGFGGPTVTSIKEISDLEMESEGLADMLDTDEGPDSFMTELFVRDPDSGITYRQTQLLQDDPPNHGLLEDTDAIGGLDVNFVEDYLTFHPME</sequence>
<dbReference type="OrthoDB" id="10569207at2759"/>
<evidence type="ECO:0000313" key="2">
    <source>
        <dbReference type="EMBL" id="RUS79606.1"/>
    </source>
</evidence>
<accession>A0A433TDI0</accession>
<feature type="compositionally biased region" description="Low complexity" evidence="1">
    <location>
        <begin position="235"/>
        <end position="248"/>
    </location>
</feature>
<dbReference type="EMBL" id="RQTK01000440">
    <property type="protein sequence ID" value="RUS79606.1"/>
    <property type="molecule type" value="Genomic_DNA"/>
</dbReference>
<feature type="compositionally biased region" description="Low complexity" evidence="1">
    <location>
        <begin position="96"/>
        <end position="134"/>
    </location>
</feature>
<organism evidence="2 3">
    <name type="scientific">Elysia chlorotica</name>
    <name type="common">Eastern emerald elysia</name>
    <name type="synonym">Sea slug</name>
    <dbReference type="NCBI Taxonomy" id="188477"/>
    <lineage>
        <taxon>Eukaryota</taxon>
        <taxon>Metazoa</taxon>
        <taxon>Spiralia</taxon>
        <taxon>Lophotrochozoa</taxon>
        <taxon>Mollusca</taxon>
        <taxon>Gastropoda</taxon>
        <taxon>Heterobranchia</taxon>
        <taxon>Euthyneura</taxon>
        <taxon>Panpulmonata</taxon>
        <taxon>Sacoglossa</taxon>
        <taxon>Placobranchoidea</taxon>
        <taxon>Plakobranchidae</taxon>
        <taxon>Elysia</taxon>
    </lineage>
</organism>
<proteinExistence type="predicted"/>
<comment type="caution">
    <text evidence="2">The sequence shown here is derived from an EMBL/GenBank/DDBJ whole genome shotgun (WGS) entry which is preliminary data.</text>
</comment>
<dbReference type="Proteomes" id="UP000271974">
    <property type="component" value="Unassembled WGS sequence"/>
</dbReference>
<name>A0A433TDI0_ELYCH</name>